<protein>
    <submittedName>
        <fullName evidence="1">Flagellar biosynthetic protein FliO</fullName>
    </submittedName>
</protein>
<dbReference type="Proteomes" id="UP000594014">
    <property type="component" value="Chromosome"/>
</dbReference>
<proteinExistence type="predicted"/>
<name>A0ACD1ACC1_9FIRM</name>
<evidence type="ECO:0000313" key="2">
    <source>
        <dbReference type="Proteomes" id="UP000594014"/>
    </source>
</evidence>
<keyword evidence="1" id="KW-0282">Flagellum</keyword>
<accession>A0ACD1ACC1</accession>
<organism evidence="1 2">
    <name type="scientific">Anoxybacterium hadale</name>
    <dbReference type="NCBI Taxonomy" id="3408580"/>
    <lineage>
        <taxon>Bacteria</taxon>
        <taxon>Bacillati</taxon>
        <taxon>Bacillota</taxon>
        <taxon>Clostridia</taxon>
        <taxon>Peptostreptococcales</taxon>
        <taxon>Anaerovoracaceae</taxon>
        <taxon>Anoxybacterium</taxon>
    </lineage>
</organism>
<dbReference type="EMBL" id="CP042469">
    <property type="protein sequence ID" value="QOX63944.1"/>
    <property type="molecule type" value="Genomic_DNA"/>
</dbReference>
<evidence type="ECO:0000313" key="1">
    <source>
        <dbReference type="EMBL" id="QOX63944.1"/>
    </source>
</evidence>
<keyword evidence="1" id="KW-0966">Cell projection</keyword>
<reference evidence="1" key="1">
    <citation type="submission" date="2019-08" db="EMBL/GenBank/DDBJ databases">
        <title>Genome sequence of Clostridiales bacterium MT110.</title>
        <authorList>
            <person name="Cao J."/>
        </authorList>
    </citation>
    <scope>NUCLEOTIDE SEQUENCE</scope>
    <source>
        <strain evidence="1">MT110</strain>
    </source>
</reference>
<sequence>MIGDIISMLFALIGTVCIILLTYYASRWYAKRMGPIAGGRHIKVIDRLVVSKTGSLLIVEINGSQYLMGVSDQNVQILMQLEQNISLADHERGEGLKGLVGADGLKSFADILKKWKGVD</sequence>
<keyword evidence="2" id="KW-1185">Reference proteome</keyword>
<gene>
    <name evidence="1" type="ORF">FRZ06_11675</name>
</gene>
<keyword evidence="1" id="KW-0969">Cilium</keyword>